<evidence type="ECO:0000313" key="4">
    <source>
        <dbReference type="Proteomes" id="UP001203880"/>
    </source>
</evidence>
<dbReference type="Gene3D" id="3.20.20.100">
    <property type="entry name" value="NADP-dependent oxidoreductase domain"/>
    <property type="match status" value="1"/>
</dbReference>
<gene>
    <name evidence="3" type="ORF">M3P21_19995</name>
</gene>
<dbReference type="InterPro" id="IPR050523">
    <property type="entry name" value="AKR_Detox_Biosynth"/>
</dbReference>
<evidence type="ECO:0000256" key="1">
    <source>
        <dbReference type="ARBA" id="ARBA00023002"/>
    </source>
</evidence>
<dbReference type="PANTHER" id="PTHR43364">
    <property type="entry name" value="NADH-SPECIFIC METHYLGLYOXAL REDUCTASE-RELATED"/>
    <property type="match status" value="1"/>
</dbReference>
<evidence type="ECO:0000313" key="3">
    <source>
        <dbReference type="EMBL" id="MCL6285808.1"/>
    </source>
</evidence>
<protein>
    <submittedName>
        <fullName evidence="3">Aldo/keto reductase</fullName>
    </submittedName>
</protein>
<dbReference type="EMBL" id="JAMFMB010000038">
    <property type="protein sequence ID" value="MCL6285808.1"/>
    <property type="molecule type" value="Genomic_DNA"/>
</dbReference>
<dbReference type="InterPro" id="IPR036812">
    <property type="entry name" value="NAD(P)_OxRdtase_dom_sf"/>
</dbReference>
<comment type="caution">
    <text evidence="3">The sequence shown here is derived from an EMBL/GenBank/DDBJ whole genome shotgun (WGS) entry which is preliminary data.</text>
</comment>
<proteinExistence type="predicted"/>
<feature type="domain" description="NADP-dependent oxidoreductase" evidence="2">
    <location>
        <begin position="22"/>
        <end position="315"/>
    </location>
</feature>
<sequence length="328" mass="35122">MTLFEPNTNLMGMGCWPIGGEMHNGDVSLGYSRSDDAEAIRAIHAALDAGINLFDTAAAYGAGHADRLLAQALRGRGEAMIVTKIGLQVDEATKQVTAPDPDPAHVMPAIDRCLDRLERECIDILLLHVNDMGLAVAEPLFDQMESARAAGKIRAYGWSTDFTASAEAMADRDGFVAVEHAMNVFLDAPRMQAALDARGLTPLIRSPLAMGLLGGGYGADSVLPGDDVRASDQNWVAYFRHGRPNPEFLARLDAVRELLQSGGRSLAQGAICWLWGRSPACIPLPGARTAVQILDSAGAMSHGPLPPVVMTEIETLMPRTPDSEDRAR</sequence>
<dbReference type="Pfam" id="PF00248">
    <property type="entry name" value="Aldo_ket_red"/>
    <property type="match status" value="1"/>
</dbReference>
<dbReference type="Proteomes" id="UP001203880">
    <property type="component" value="Unassembled WGS sequence"/>
</dbReference>
<evidence type="ECO:0000259" key="2">
    <source>
        <dbReference type="Pfam" id="PF00248"/>
    </source>
</evidence>
<dbReference type="RefSeq" id="WP_249712977.1">
    <property type="nucleotide sequence ID" value="NZ_JAMFMB010000038.1"/>
</dbReference>
<dbReference type="InterPro" id="IPR023210">
    <property type="entry name" value="NADP_OxRdtase_dom"/>
</dbReference>
<accession>A0ABT0Q9E9</accession>
<name>A0ABT0Q9E9_9RHOB</name>
<reference evidence="3" key="1">
    <citation type="submission" date="2022-05" db="EMBL/GenBank/DDBJ databases">
        <authorList>
            <person name="Park J.-S."/>
        </authorList>
    </citation>
    <scope>NUCLEOTIDE SEQUENCE</scope>
    <source>
        <strain evidence="3">2012CJ41-6</strain>
    </source>
</reference>
<keyword evidence="4" id="KW-1185">Reference proteome</keyword>
<dbReference type="SUPFAM" id="SSF51430">
    <property type="entry name" value="NAD(P)-linked oxidoreductase"/>
    <property type="match status" value="1"/>
</dbReference>
<dbReference type="PANTHER" id="PTHR43364:SF4">
    <property type="entry name" value="NAD(P)-LINKED OXIDOREDUCTASE SUPERFAMILY PROTEIN"/>
    <property type="match status" value="1"/>
</dbReference>
<keyword evidence="1" id="KW-0560">Oxidoreductase</keyword>
<organism evidence="3 4">
    <name type="scientific">Ruegeria spongiae</name>
    <dbReference type="NCBI Taxonomy" id="2942209"/>
    <lineage>
        <taxon>Bacteria</taxon>
        <taxon>Pseudomonadati</taxon>
        <taxon>Pseudomonadota</taxon>
        <taxon>Alphaproteobacteria</taxon>
        <taxon>Rhodobacterales</taxon>
        <taxon>Roseobacteraceae</taxon>
        <taxon>Ruegeria</taxon>
    </lineage>
</organism>